<dbReference type="Proteomes" id="UP000010553">
    <property type="component" value="Unassembled WGS sequence"/>
</dbReference>
<name>A0A828ZJC4_ENTFC</name>
<reference evidence="1 2" key="1">
    <citation type="submission" date="2012-12" db="EMBL/GenBank/DDBJ databases">
        <title>The Genome Sequence of Enterococcus faecium E1590.</title>
        <authorList>
            <consortium name="The Broad Institute Genome Sequencing Platform"/>
            <consortium name="The Broad Institute Genome Sequencing Center for Infectious Disease"/>
            <person name="Earl A.M."/>
            <person name="Gilmore M.S."/>
            <person name="van Schaik W."/>
            <person name="Lebreton F."/>
            <person name="Willems R.J."/>
            <person name="Walker B."/>
            <person name="Young S.K."/>
            <person name="Zeng Q."/>
            <person name="Gargeya S."/>
            <person name="Fitzgerald M."/>
            <person name="Haas B."/>
            <person name="Abouelleil A."/>
            <person name="Alvarado L."/>
            <person name="Arachchi H.M."/>
            <person name="Berlin A.M."/>
            <person name="Chapman S.B."/>
            <person name="Dewar J."/>
            <person name="Goldberg J."/>
            <person name="Griggs A."/>
            <person name="Gujja S."/>
            <person name="Hansen M."/>
            <person name="Howarth C."/>
            <person name="Imamovic A."/>
            <person name="Larimer J."/>
            <person name="McCowan C."/>
            <person name="Murphy C."/>
            <person name="Neiman D."/>
            <person name="Pearson M."/>
            <person name="Priest M."/>
            <person name="Roberts A."/>
            <person name="Saif S."/>
            <person name="Shea T."/>
            <person name="Sisk P."/>
            <person name="Sykes S."/>
            <person name="Wortman J."/>
            <person name="Nusbaum C."/>
            <person name="Birren B."/>
        </authorList>
    </citation>
    <scope>NUCLEOTIDE SEQUENCE [LARGE SCALE GENOMIC DNA]</scope>
    <source>
        <strain evidence="1 2">E1590</strain>
    </source>
</reference>
<sequence length="109" mass="13202">MKKLVTDFIDKDLKRLERKNSREFKKLSNQLLQLEASGSYYSAKPERQFFGISTKHYRVLYKIEQDYIVCLVFLKKQGQKIENRHYDVAEARYKDFCKQLEEWKKVTGR</sequence>
<accession>A0A828ZJC4</accession>
<dbReference type="EMBL" id="AHXC01000013">
    <property type="protein sequence ID" value="ELB00563.1"/>
    <property type="molecule type" value="Genomic_DNA"/>
</dbReference>
<gene>
    <name evidence="1" type="ORF">OIE_05351</name>
</gene>
<comment type="caution">
    <text evidence="1">The sequence shown here is derived from an EMBL/GenBank/DDBJ whole genome shotgun (WGS) entry which is preliminary data.</text>
</comment>
<evidence type="ECO:0000313" key="1">
    <source>
        <dbReference type="EMBL" id="ELB00563.1"/>
    </source>
</evidence>
<dbReference type="AlphaFoldDB" id="A0A828ZJC4"/>
<evidence type="ECO:0008006" key="3">
    <source>
        <dbReference type="Google" id="ProtNLM"/>
    </source>
</evidence>
<organism evidence="1 2">
    <name type="scientific">Enterococcus faecium EnGen0003</name>
    <dbReference type="NCBI Taxonomy" id="1138901"/>
    <lineage>
        <taxon>Bacteria</taxon>
        <taxon>Bacillati</taxon>
        <taxon>Bacillota</taxon>
        <taxon>Bacilli</taxon>
        <taxon>Lactobacillales</taxon>
        <taxon>Enterococcaceae</taxon>
        <taxon>Enterococcus</taxon>
    </lineage>
</organism>
<dbReference type="RefSeq" id="WP_002335343.1">
    <property type="nucleotide sequence ID" value="NZ_KB029695.1"/>
</dbReference>
<protein>
    <recommendedName>
        <fullName evidence="3">RelE/StbE family addiction module toxin</fullName>
    </recommendedName>
</protein>
<proteinExistence type="predicted"/>
<evidence type="ECO:0000313" key="2">
    <source>
        <dbReference type="Proteomes" id="UP000010553"/>
    </source>
</evidence>